<protein>
    <submittedName>
        <fullName evidence="3">Gliding motility-associated C-terminal domain-containing protein</fullName>
    </submittedName>
</protein>
<feature type="chain" id="PRO_5012477290" evidence="1">
    <location>
        <begin position="20"/>
        <end position="1207"/>
    </location>
</feature>
<reference evidence="4" key="1">
    <citation type="submission" date="2016-11" db="EMBL/GenBank/DDBJ databases">
        <authorList>
            <person name="Varghese N."/>
            <person name="Submissions S."/>
        </authorList>
    </citation>
    <scope>NUCLEOTIDE SEQUENCE [LARGE SCALE GENOMIC DNA]</scope>
    <source>
        <strain evidence="4">DSM 16990</strain>
    </source>
</reference>
<dbReference type="Pfam" id="PF17517">
    <property type="entry name" value="IgGFc_binding"/>
    <property type="match status" value="1"/>
</dbReference>
<dbReference type="Pfam" id="PF18911">
    <property type="entry name" value="PKD_4"/>
    <property type="match status" value="3"/>
</dbReference>
<dbReference type="PANTHER" id="PTHR46534">
    <property type="entry name" value="IGGFC_BINDING DOMAIN-CONTAINING PROTEIN"/>
    <property type="match status" value="1"/>
</dbReference>
<dbReference type="Pfam" id="PF13585">
    <property type="entry name" value="CHU_C"/>
    <property type="match status" value="1"/>
</dbReference>
<accession>A0A1M5GBA8</accession>
<evidence type="ECO:0000313" key="4">
    <source>
        <dbReference type="Proteomes" id="UP000184287"/>
    </source>
</evidence>
<dbReference type="InterPro" id="IPR035234">
    <property type="entry name" value="IgGFc-bd_N"/>
</dbReference>
<dbReference type="InterPro" id="IPR022409">
    <property type="entry name" value="PKD/Chitinase_dom"/>
</dbReference>
<name>A0A1M5GBA8_9SPHI</name>
<feature type="domain" description="PKD" evidence="2">
    <location>
        <begin position="714"/>
        <end position="769"/>
    </location>
</feature>
<evidence type="ECO:0000256" key="1">
    <source>
        <dbReference type="SAM" id="SignalP"/>
    </source>
</evidence>
<keyword evidence="1" id="KW-0732">Signal</keyword>
<keyword evidence="4" id="KW-1185">Reference proteome</keyword>
<feature type="domain" description="PKD" evidence="2">
    <location>
        <begin position="793"/>
        <end position="851"/>
    </location>
</feature>
<dbReference type="AlphaFoldDB" id="A0A1M5GBA8"/>
<dbReference type="RefSeq" id="WP_073232874.1">
    <property type="nucleotide sequence ID" value="NZ_FQUQ01000004.1"/>
</dbReference>
<feature type="signal peptide" evidence="1">
    <location>
        <begin position="1"/>
        <end position="19"/>
    </location>
</feature>
<dbReference type="CDD" id="cd00146">
    <property type="entry name" value="PKD"/>
    <property type="match status" value="3"/>
</dbReference>
<dbReference type="STRING" id="288992.SAMN04488522_104143"/>
<sequence length="1207" mass="131883">MKRWRLVLWLLLSFTFAYGQNTSNKGTEFWVAYPAHVDGDNSRLYLYITSDVNTKVEVSIGGTKISGSPFTISANAIKAILIDPKLLNVYVGTSDEIEQDKAILITAEKPVVVYSHIFHAARSGATLVLPTKVLGREYYVSAYVQNSYIESPDRNPRLVQGYSEFTIIGVADHTQVEITPKARERNGRHQAGLTFTKELMKGEIYQYQSTEDLSGTHIVSVAGAAGGCQPIAVFSGSSWVGFCSSEVSSTQGGDNLYQQLYPTSAWGKEFMTAPMINKPHDIFRVYFSKDNTSLTINGTLINAGSSGFSPGPLKNSYNKGEFFEFSSSQPNHIVASEPISLVQYQISQGCDPLNVNSNNPVHPGDPEMTILNPLEQTLSRITVYSALRDQVSPRTQITQHFINVIIKNDYISSFRINGAVPVAAFVPIAGSVYSYLQENVTQVSLLKPTHTLIANGGFSAIAYGYGSVESYGYLAGADVRNLFQNIEIINTTTGLKTPDVCTNASSEFVLTLPYPTSSLTWVIDGVPQPALTTPVATPVVIDGVTVYTYHYHQPLVFNAPGKHKMKVEAINPNPSGCEPKEEVSLDFEVFAPAVADFRMSSTNSCTGTAVTFTDKSDPKGKAILKWTWNFGDGTGDLVRDNGAPFEHIYVRDGEFTVRLKVDNENGCGPSSSLPKQIHVKKVPEANFDHTDACVRKPVKFRDLSVPKEGVINKWYWDFGDPGSAGNIFEIADPAEIPEHTYAESGTYTVTLKVERSDGCTDDFTVQLRVNKLPEVDFESPEACVSDVIVFENLSEDHDGSTLNLRYLWDFGDPGSGALNTSTDREGRHQYRIARKYKVTLTVTNAAGCSVTKENDSFELSSSDPVASFELVEPGVLCSGQSFKVKNTSTLSSGKIRSLEWFLDGVSQLIDNAPVLNKVYTLNYGAFVSPESQPVILKLVVNSGLITRGCTDTKIQQLTFHAIPVAHFNILQEVCLNQDGFQVNADALKTGESSIFSGTGISSDGFFNPILAGAGTHTIKYKLKSASGCTDEQLQDIKVLPLPEIDAGSDLVVLVAGKEKPMNASASGAGLEYKWTPSAGLSRDDVLNPMVKPDQDTEYTLTVRSANGCSVSDLVKVKVLDDIRVPNAFSPNGDGLNEVWNIENIDSYPAATVEIYNRYGQRVFSSHGYARPFDGTFEGQVLPVGTYYYLIRPHNGRKDKSGALTLIR</sequence>
<dbReference type="Proteomes" id="UP000184287">
    <property type="component" value="Unassembled WGS sequence"/>
</dbReference>
<feature type="domain" description="PKD" evidence="2">
    <location>
        <begin position="593"/>
        <end position="666"/>
    </location>
</feature>
<gene>
    <name evidence="3" type="ORF">SAMN04488522_104143</name>
</gene>
<proteinExistence type="predicted"/>
<dbReference type="InterPro" id="IPR026341">
    <property type="entry name" value="T9SS_type_B"/>
</dbReference>
<dbReference type="PANTHER" id="PTHR46534:SF1">
    <property type="entry name" value="IGGFC-BINDING PROTEIN N-TERMINAL DOMAIN-CONTAINING PROTEIN"/>
    <property type="match status" value="1"/>
</dbReference>
<organism evidence="3 4">
    <name type="scientific">Pedobacter caeni</name>
    <dbReference type="NCBI Taxonomy" id="288992"/>
    <lineage>
        <taxon>Bacteria</taxon>
        <taxon>Pseudomonadati</taxon>
        <taxon>Bacteroidota</taxon>
        <taxon>Sphingobacteriia</taxon>
        <taxon>Sphingobacteriales</taxon>
        <taxon>Sphingobacteriaceae</taxon>
        <taxon>Pedobacter</taxon>
    </lineage>
</organism>
<dbReference type="SUPFAM" id="SSF49299">
    <property type="entry name" value="PKD domain"/>
    <property type="match status" value="3"/>
</dbReference>
<dbReference type="InterPro" id="IPR035986">
    <property type="entry name" value="PKD_dom_sf"/>
</dbReference>
<dbReference type="InterPro" id="IPR013783">
    <property type="entry name" value="Ig-like_fold"/>
</dbReference>
<evidence type="ECO:0000313" key="3">
    <source>
        <dbReference type="EMBL" id="SHG00979.1"/>
    </source>
</evidence>
<dbReference type="OrthoDB" id="7794186at2"/>
<evidence type="ECO:0000259" key="2">
    <source>
        <dbReference type="PROSITE" id="PS50093"/>
    </source>
</evidence>
<dbReference type="SMART" id="SM00089">
    <property type="entry name" value="PKD"/>
    <property type="match status" value="4"/>
</dbReference>
<dbReference type="Gene3D" id="2.60.40.10">
    <property type="entry name" value="Immunoglobulins"/>
    <property type="match status" value="3"/>
</dbReference>
<dbReference type="EMBL" id="FQUQ01000004">
    <property type="protein sequence ID" value="SHG00979.1"/>
    <property type="molecule type" value="Genomic_DNA"/>
</dbReference>
<dbReference type="NCBIfam" id="TIGR04131">
    <property type="entry name" value="Bac_Flav_CTERM"/>
    <property type="match status" value="1"/>
</dbReference>
<dbReference type="InterPro" id="IPR000601">
    <property type="entry name" value="PKD_dom"/>
</dbReference>
<dbReference type="PROSITE" id="PS50093">
    <property type="entry name" value="PKD"/>
    <property type="match status" value="3"/>
</dbReference>